<organism evidence="1 2">
    <name type="scientific">Fulvivirga lutea</name>
    <dbReference type="NCBI Taxonomy" id="2810512"/>
    <lineage>
        <taxon>Bacteria</taxon>
        <taxon>Pseudomonadati</taxon>
        <taxon>Bacteroidota</taxon>
        <taxon>Cytophagia</taxon>
        <taxon>Cytophagales</taxon>
        <taxon>Fulvivirgaceae</taxon>
        <taxon>Fulvivirga</taxon>
    </lineage>
</organism>
<proteinExistence type="predicted"/>
<gene>
    <name evidence="1" type="ORF">JR347_02040</name>
</gene>
<reference evidence="1" key="1">
    <citation type="submission" date="2021-02" db="EMBL/GenBank/DDBJ databases">
        <title>Fulvivirga sp. S481 isolated from sea water.</title>
        <authorList>
            <person name="Bae S.S."/>
            <person name="Baek K."/>
        </authorList>
    </citation>
    <scope>NUCLEOTIDE SEQUENCE</scope>
    <source>
        <strain evidence="1">S481</strain>
    </source>
</reference>
<protein>
    <submittedName>
        <fullName evidence="1">Uncharacterized protein</fullName>
    </submittedName>
</protein>
<dbReference type="KEGG" id="fuv:JR347_02040"/>
<evidence type="ECO:0000313" key="2">
    <source>
        <dbReference type="Proteomes" id="UP000662783"/>
    </source>
</evidence>
<accession>A0A974WPJ9</accession>
<keyword evidence="2" id="KW-1185">Reference proteome</keyword>
<dbReference type="Proteomes" id="UP000662783">
    <property type="component" value="Chromosome"/>
</dbReference>
<name>A0A974WPJ9_9BACT</name>
<evidence type="ECO:0000313" key="1">
    <source>
        <dbReference type="EMBL" id="QSE99303.1"/>
    </source>
</evidence>
<sequence length="229" mass="25158">MGLTSNAQEDHEDYNSEFVWGINKNTSGGLIGGFTFRKSRKIGDNLFESVGLEVMNVKHNQETQLRTSAGSSFIFGKVNYLYALRFQYGRELILFRKAPQQGVEIKAITAIGPSLGILAPYYIEYSPDRGSTIGGNTERVPYDPSIHSIEGIIGTGYLFQGIQESNIRIGANLKAGISFEMGTLKSSVTGVEIGALLDAYTQKIDLMAGVENKAIFPTAYITIFYGTRR</sequence>
<dbReference type="AlphaFoldDB" id="A0A974WPJ9"/>
<dbReference type="EMBL" id="CP070608">
    <property type="protein sequence ID" value="QSE99303.1"/>
    <property type="molecule type" value="Genomic_DNA"/>
</dbReference>